<keyword evidence="2" id="KW-1133">Transmembrane helix</keyword>
<evidence type="ECO:0000256" key="1">
    <source>
        <dbReference type="SAM" id="MobiDB-lite"/>
    </source>
</evidence>
<keyword evidence="2" id="KW-0472">Membrane</keyword>
<keyword evidence="5" id="KW-1185">Reference proteome</keyword>
<feature type="compositionally biased region" description="Low complexity" evidence="1">
    <location>
        <begin position="1"/>
        <end position="22"/>
    </location>
</feature>
<organism evidence="4 5">
    <name type="scientific">Schaalia radingae</name>
    <dbReference type="NCBI Taxonomy" id="131110"/>
    <lineage>
        <taxon>Bacteria</taxon>
        <taxon>Bacillati</taxon>
        <taxon>Actinomycetota</taxon>
        <taxon>Actinomycetes</taxon>
        <taxon>Actinomycetales</taxon>
        <taxon>Actinomycetaceae</taxon>
        <taxon>Schaalia</taxon>
    </lineage>
</organism>
<dbReference type="PANTHER" id="PTHR34473:SF2">
    <property type="entry name" value="UPF0699 TRANSMEMBRANE PROTEIN YDBT"/>
    <property type="match status" value="1"/>
</dbReference>
<feature type="domain" description="YdbS-like PH" evidence="3">
    <location>
        <begin position="337"/>
        <end position="400"/>
    </location>
</feature>
<feature type="domain" description="YdbS-like PH" evidence="3">
    <location>
        <begin position="127"/>
        <end position="203"/>
    </location>
</feature>
<dbReference type="InterPro" id="IPR005182">
    <property type="entry name" value="YdbS-like_PH"/>
</dbReference>
<feature type="transmembrane region" description="Helical" evidence="2">
    <location>
        <begin position="104"/>
        <end position="125"/>
    </location>
</feature>
<feature type="transmembrane region" description="Helical" evidence="2">
    <location>
        <begin position="65"/>
        <end position="84"/>
    </location>
</feature>
<keyword evidence="2" id="KW-0812">Transmembrane</keyword>
<evidence type="ECO:0000256" key="2">
    <source>
        <dbReference type="SAM" id="Phobius"/>
    </source>
</evidence>
<evidence type="ECO:0000313" key="5">
    <source>
        <dbReference type="Proteomes" id="UP000198976"/>
    </source>
</evidence>
<feature type="region of interest" description="Disordered" evidence="1">
    <location>
        <begin position="1"/>
        <end position="47"/>
    </location>
</feature>
<dbReference type="Pfam" id="PF03703">
    <property type="entry name" value="bPH_2"/>
    <property type="match status" value="3"/>
</dbReference>
<feature type="transmembrane region" description="Helical" evidence="2">
    <location>
        <begin position="274"/>
        <end position="299"/>
    </location>
</feature>
<dbReference type="EMBL" id="LT629792">
    <property type="protein sequence ID" value="SDU03253.1"/>
    <property type="molecule type" value="Genomic_DNA"/>
</dbReference>
<evidence type="ECO:0000259" key="3">
    <source>
        <dbReference type="Pfam" id="PF03703"/>
    </source>
</evidence>
<feature type="region of interest" description="Disordered" evidence="1">
    <location>
        <begin position="562"/>
        <end position="607"/>
    </location>
</feature>
<feature type="transmembrane region" description="Helical" evidence="2">
    <location>
        <begin position="305"/>
        <end position="324"/>
    </location>
</feature>
<gene>
    <name evidence="4" type="ORF">SAMN04489714_1743</name>
</gene>
<protein>
    <submittedName>
        <fullName evidence="4">Membrane protein</fullName>
    </submittedName>
</protein>
<feature type="domain" description="YdbS-like PH" evidence="3">
    <location>
        <begin position="463"/>
        <end position="522"/>
    </location>
</feature>
<sequence length="607" mass="66134">MRTTPAQSCSPSQSPSSVASTPHTGATLPASHTPSQSERKKRTASALDNALPEEGWRKVHRISPVLNTWQFFAALVAFLAYQGTGVISELLDSDVISHMPALHIAGYILAAIALFSVLVGVYSYFAWKRTAYALTDEAVWYRSGIIFRAQRHARLEKIQAVDIVQPLLGRIFGLGKVTIEVAGGSHSNLEFGYLKTETLHNLRAEILALAAGVTSGSASAALARQAREAAAEAPDVDFGEQVAVSDSIGTGAPAPEAQENEVFRVPSGRLIASLFMSVGLIISFLVFLAAMIGMIALILTEGLAGVSGFIPIIVGILPIGSFAWSRFAGAFDFRAGISASGIRIRKGLTSTRSQTIPPRRVHSVRITQPFLWRTKDWYRVTVSMAGYAGNSSNGSEMAYASYVLLPVGTREEAELAVWMVIQDLGVDDPLALIHDGLHGDNRSSSRYFVPNPERSKVMDPIVWRRRGAALTERVMAVRDGRVTHTLTIMPYERFQSVSIYQGPWMRRRKLAMVNPKLVNGQAPIAAHHLDLEFATTMVATLMERGRLRRDHEPPERWMRRVAQSVSDPKVAEQIEHSANVYEDSPEDVSPAVGADTDAPPAAGSDER</sequence>
<accession>A0ABY0VAG6</accession>
<proteinExistence type="predicted"/>
<reference evidence="4 5" key="1">
    <citation type="submission" date="2016-10" db="EMBL/GenBank/DDBJ databases">
        <authorList>
            <person name="Varghese N."/>
            <person name="Submissions S."/>
        </authorList>
    </citation>
    <scope>NUCLEOTIDE SEQUENCE [LARGE SCALE GENOMIC DNA]</scope>
    <source>
        <strain evidence="4 5">DSM 9169</strain>
    </source>
</reference>
<dbReference type="Proteomes" id="UP000198976">
    <property type="component" value="Chromosome I"/>
</dbReference>
<dbReference type="PANTHER" id="PTHR34473">
    <property type="entry name" value="UPF0699 TRANSMEMBRANE PROTEIN YDBS"/>
    <property type="match status" value="1"/>
</dbReference>
<evidence type="ECO:0000313" key="4">
    <source>
        <dbReference type="EMBL" id="SDU03253.1"/>
    </source>
</evidence>
<name>A0ABY0VAG6_9ACTO</name>